<feature type="domain" description="POLO box" evidence="11">
    <location>
        <begin position="537"/>
        <end position="620"/>
    </location>
</feature>
<accession>F2UIW1</accession>
<dbReference type="PROSITE" id="PS00107">
    <property type="entry name" value="PROTEIN_KINASE_ATP"/>
    <property type="match status" value="1"/>
</dbReference>
<feature type="binding site" evidence="7">
    <location>
        <position position="71"/>
    </location>
    <ligand>
        <name>ATP</name>
        <dbReference type="ChEBI" id="CHEBI:30616"/>
    </ligand>
</feature>
<dbReference type="OMA" id="IQIHKSM"/>
<dbReference type="InterPro" id="IPR036947">
    <property type="entry name" value="POLO_box_dom_sf"/>
</dbReference>
<dbReference type="Proteomes" id="UP000007799">
    <property type="component" value="Unassembled WGS sequence"/>
</dbReference>
<evidence type="ECO:0000256" key="2">
    <source>
        <dbReference type="ARBA" id="ARBA00022679"/>
    </source>
</evidence>
<keyword evidence="13" id="KW-1185">Reference proteome</keyword>
<evidence type="ECO:0000256" key="8">
    <source>
        <dbReference type="RuleBase" id="RU361162"/>
    </source>
</evidence>
<dbReference type="FunFam" id="1.10.510.10:FF:000571">
    <property type="entry name" value="Maternal embryonic leucine zipper kinase"/>
    <property type="match status" value="1"/>
</dbReference>
<evidence type="ECO:0000256" key="5">
    <source>
        <dbReference type="ARBA" id="ARBA00022777"/>
    </source>
</evidence>
<dbReference type="Gene3D" id="1.10.510.10">
    <property type="entry name" value="Transferase(Phosphotransferase) domain 1"/>
    <property type="match status" value="1"/>
</dbReference>
<dbReference type="PROSITE" id="PS00108">
    <property type="entry name" value="PROTEIN_KINASE_ST"/>
    <property type="match status" value="1"/>
</dbReference>
<dbReference type="AlphaFoldDB" id="F2UIW1"/>
<dbReference type="FunCoup" id="F2UIW1">
    <property type="interactions" value="653"/>
</dbReference>
<evidence type="ECO:0000313" key="13">
    <source>
        <dbReference type="Proteomes" id="UP000007799"/>
    </source>
</evidence>
<dbReference type="STRING" id="946362.F2UIW1"/>
<dbReference type="SUPFAM" id="SSF82615">
    <property type="entry name" value="Polo-box domain"/>
    <property type="match status" value="2"/>
</dbReference>
<evidence type="ECO:0000256" key="1">
    <source>
        <dbReference type="ARBA" id="ARBA00022527"/>
    </source>
</evidence>
<keyword evidence="4 7" id="KW-0547">Nucleotide-binding</keyword>
<dbReference type="InterPro" id="IPR000959">
    <property type="entry name" value="POLO_box_dom"/>
</dbReference>
<keyword evidence="3" id="KW-0677">Repeat</keyword>
<dbReference type="EC" id="2.7.11.21" evidence="8"/>
<evidence type="ECO:0000256" key="9">
    <source>
        <dbReference type="SAM" id="MobiDB-lite"/>
    </source>
</evidence>
<evidence type="ECO:0000259" key="10">
    <source>
        <dbReference type="PROSITE" id="PS50011"/>
    </source>
</evidence>
<evidence type="ECO:0000256" key="3">
    <source>
        <dbReference type="ARBA" id="ARBA00022737"/>
    </source>
</evidence>
<dbReference type="GO" id="GO:0005524">
    <property type="term" value="F:ATP binding"/>
    <property type="evidence" value="ECO:0007669"/>
    <property type="project" value="UniProtKB-UniRule"/>
</dbReference>
<keyword evidence="1 8" id="KW-0723">Serine/threonine-protein kinase</keyword>
<dbReference type="SMART" id="SM00220">
    <property type="entry name" value="S_TKc"/>
    <property type="match status" value="1"/>
</dbReference>
<keyword evidence="2 8" id="KW-0808">Transferase</keyword>
<feature type="compositionally biased region" description="Low complexity" evidence="9">
    <location>
        <begin position="379"/>
        <end position="395"/>
    </location>
</feature>
<dbReference type="Gene3D" id="3.30.1120.30">
    <property type="entry name" value="POLO box domain"/>
    <property type="match status" value="2"/>
</dbReference>
<dbReference type="InterPro" id="IPR000719">
    <property type="entry name" value="Prot_kinase_dom"/>
</dbReference>
<dbReference type="EMBL" id="GL832976">
    <property type="protein sequence ID" value="EGD77160.1"/>
    <property type="molecule type" value="Genomic_DNA"/>
</dbReference>
<dbReference type="PROSITE" id="PS50078">
    <property type="entry name" value="POLO_BOX"/>
    <property type="match status" value="2"/>
</dbReference>
<feature type="domain" description="POLO box" evidence="11">
    <location>
        <begin position="434"/>
        <end position="515"/>
    </location>
</feature>
<comment type="similarity">
    <text evidence="8">Belongs to the protein kinase superfamily. Ser/Thr protein kinase family. CDC5/Polo subfamily.</text>
</comment>
<evidence type="ECO:0000259" key="11">
    <source>
        <dbReference type="PROSITE" id="PS50078"/>
    </source>
</evidence>
<dbReference type="InterPro" id="IPR033695">
    <property type="entry name" value="POLO_box_2"/>
</dbReference>
<protein>
    <recommendedName>
        <fullName evidence="8">Serine/threonine-protein kinase PLK</fullName>
        <ecNumber evidence="8">2.7.11.21</ecNumber>
    </recommendedName>
    <alternativeName>
        <fullName evidence="8">Polo-like kinase</fullName>
    </alternativeName>
</protein>
<feature type="compositionally biased region" description="Polar residues" evidence="9">
    <location>
        <begin position="17"/>
        <end position="27"/>
    </location>
</feature>
<dbReference type="RefSeq" id="XP_004990999.1">
    <property type="nucleotide sequence ID" value="XM_004990942.1"/>
</dbReference>
<dbReference type="InterPro" id="IPR011009">
    <property type="entry name" value="Kinase-like_dom_sf"/>
</dbReference>
<reference evidence="12" key="1">
    <citation type="submission" date="2009-08" db="EMBL/GenBank/DDBJ databases">
        <title>Annotation of Salpingoeca rosetta.</title>
        <authorList>
            <consortium name="The Broad Institute Genome Sequencing Platform"/>
            <person name="Russ C."/>
            <person name="Cuomo C."/>
            <person name="Burger G."/>
            <person name="Gray M.W."/>
            <person name="Holland P.W.H."/>
            <person name="King N."/>
            <person name="Lang F.B.F."/>
            <person name="Roger A.J."/>
            <person name="Ruiz-Trillo I."/>
            <person name="Young S.K."/>
            <person name="Zeng Q."/>
            <person name="Gargeya S."/>
            <person name="Alvarado L."/>
            <person name="Berlin A."/>
            <person name="Chapman S.B."/>
            <person name="Chen Z."/>
            <person name="Freedman E."/>
            <person name="Gellesch M."/>
            <person name="Goldberg J."/>
            <person name="Griggs A."/>
            <person name="Gujja S."/>
            <person name="Heilman E."/>
            <person name="Heiman D."/>
            <person name="Howarth C."/>
            <person name="Mehta T."/>
            <person name="Neiman D."/>
            <person name="Pearson M."/>
            <person name="Roberts A."/>
            <person name="Saif S."/>
            <person name="Shea T."/>
            <person name="Shenoy N."/>
            <person name="Sisk P."/>
            <person name="Stolte C."/>
            <person name="Sykes S."/>
            <person name="White J."/>
            <person name="Yandava C."/>
            <person name="Haas B."/>
            <person name="Nusbaum C."/>
            <person name="Birren B."/>
        </authorList>
    </citation>
    <scope>NUCLEOTIDE SEQUENCE [LARGE SCALE GENOMIC DNA]</scope>
    <source>
        <strain evidence="12">ATCC 50818</strain>
    </source>
</reference>
<dbReference type="InterPro" id="IPR033701">
    <property type="entry name" value="POLO_box_1"/>
</dbReference>
<dbReference type="GO" id="GO:0007052">
    <property type="term" value="P:mitotic spindle organization"/>
    <property type="evidence" value="ECO:0007669"/>
    <property type="project" value="TreeGrafter"/>
</dbReference>
<dbReference type="GO" id="GO:0005737">
    <property type="term" value="C:cytoplasm"/>
    <property type="evidence" value="ECO:0007669"/>
    <property type="project" value="TreeGrafter"/>
</dbReference>
<dbReference type="GO" id="GO:0004674">
    <property type="term" value="F:protein serine/threonine kinase activity"/>
    <property type="evidence" value="ECO:0007669"/>
    <property type="project" value="UniProtKB-KW"/>
</dbReference>
<dbReference type="InParanoid" id="F2UIW1"/>
<dbReference type="PANTHER" id="PTHR24345:SF0">
    <property type="entry name" value="CELL CYCLE SERINE_THREONINE-PROTEIN KINASE CDC5_MSD2"/>
    <property type="match status" value="1"/>
</dbReference>
<evidence type="ECO:0000256" key="7">
    <source>
        <dbReference type="PROSITE-ProRule" id="PRU10141"/>
    </source>
</evidence>
<dbReference type="PANTHER" id="PTHR24345">
    <property type="entry name" value="SERINE/THREONINE-PROTEIN KINASE PLK"/>
    <property type="match status" value="1"/>
</dbReference>
<dbReference type="CDD" id="cd13118">
    <property type="entry name" value="POLO_box_1"/>
    <property type="match status" value="1"/>
</dbReference>
<dbReference type="FunFam" id="3.30.1120.30:FF:000005">
    <property type="entry name" value="Serine/threonine-protein kinase"/>
    <property type="match status" value="1"/>
</dbReference>
<dbReference type="PROSITE" id="PS50011">
    <property type="entry name" value="PROTEIN_KINASE_DOM"/>
    <property type="match status" value="1"/>
</dbReference>
<dbReference type="SUPFAM" id="SSF56112">
    <property type="entry name" value="Protein kinase-like (PK-like)"/>
    <property type="match status" value="1"/>
</dbReference>
<sequence length="634" mass="70748">MTSLRPHVPKTYAAPTSGVTKHSSRSSTIPDTIYDKHTGSKYVRGSFLGKGGFAYCYKLTDVKTKKVYAGKIVSKATLTKHRAKEKLRSEIQIHKSLRHKHVVDFHSFFEDENNVYILLELCPNQSMMELHKRRRALTEAEARYYLVQIVLATKYMHKRKVIHRDLKLGNLFLGSRMDVKVGDFGLATTVTYDGERKKTLCGTPNYIAPEILEGRQGHSFEVDVWSIGCILYTLLVGKPPFETRDIKTTYRKIRHNDYNIPAAAKVTSDAENLIRNLLHPEPTKRPSLDAILEHPFVTAHFVPATLPVSALTVRPTFSGTPAMAVHDLVDGDSHHHAHPRAQAPAAVHDTRRGASGAKATRQPLSSINNQLPGTTTTSAPMKKVAAAPVPSSSSRSKLEKLHKRLFNVTAEQAKASTSFLPAPAPSAETRRGVAVTKWVDYSFKYGLGYQLSDGTVGVFFNDHTKIALAADLKHVEFTDRDCRGGKVTCMTLDAYPDELNKKITLLKYFRDYMRENLQDGPDAMLADKRVYEPGLAVVNKWLRTKHAIVFRMNVGVVQVNFFDHSKLVVNGPRDTVTFINTEGETNTYFLDDVAKSNHPSLENLSSRLTYVSDIVDHMVSKQRSTATTSSEATA</sequence>
<gene>
    <name evidence="12" type="ORF">PTSG_07493</name>
</gene>
<dbReference type="eggNOG" id="KOG0575">
    <property type="taxonomic scope" value="Eukaryota"/>
</dbReference>
<evidence type="ECO:0000256" key="4">
    <source>
        <dbReference type="ARBA" id="ARBA00022741"/>
    </source>
</evidence>
<dbReference type="Pfam" id="PF00659">
    <property type="entry name" value="POLO_box"/>
    <property type="match status" value="2"/>
</dbReference>
<feature type="compositionally biased region" description="Polar residues" evidence="9">
    <location>
        <begin position="362"/>
        <end position="378"/>
    </location>
</feature>
<feature type="domain" description="Protein kinase" evidence="10">
    <location>
        <begin position="42"/>
        <end position="297"/>
    </location>
</feature>
<dbReference type="CDD" id="cd14099">
    <property type="entry name" value="STKc_PLK"/>
    <property type="match status" value="1"/>
</dbReference>
<dbReference type="GO" id="GO:0000776">
    <property type="term" value="C:kinetochore"/>
    <property type="evidence" value="ECO:0007669"/>
    <property type="project" value="TreeGrafter"/>
</dbReference>
<keyword evidence="5 8" id="KW-0418">Kinase</keyword>
<name>F2UIW1_SALR5</name>
<dbReference type="Pfam" id="PF00069">
    <property type="entry name" value="Pkinase"/>
    <property type="match status" value="1"/>
</dbReference>
<dbReference type="GO" id="GO:0000922">
    <property type="term" value="C:spindle pole"/>
    <property type="evidence" value="ECO:0007669"/>
    <property type="project" value="TreeGrafter"/>
</dbReference>
<dbReference type="CDD" id="cd13117">
    <property type="entry name" value="POLO_box_2"/>
    <property type="match status" value="1"/>
</dbReference>
<dbReference type="FunFam" id="3.30.200.20:FF:000091">
    <property type="entry name" value="Serine/threonine-protein kinase PLK"/>
    <property type="match status" value="1"/>
</dbReference>
<feature type="region of interest" description="Disordered" evidence="9">
    <location>
        <begin position="1"/>
        <end position="27"/>
    </location>
</feature>
<keyword evidence="6 7" id="KW-0067">ATP-binding</keyword>
<comment type="catalytic activity">
    <reaction evidence="8">
        <text>L-threonyl-[protein] + ATP = O-phospho-L-threonyl-[protein] + ADP + H(+)</text>
        <dbReference type="Rhea" id="RHEA:46608"/>
        <dbReference type="Rhea" id="RHEA-COMP:11060"/>
        <dbReference type="Rhea" id="RHEA-COMP:11605"/>
        <dbReference type="ChEBI" id="CHEBI:15378"/>
        <dbReference type="ChEBI" id="CHEBI:30013"/>
        <dbReference type="ChEBI" id="CHEBI:30616"/>
        <dbReference type="ChEBI" id="CHEBI:61977"/>
        <dbReference type="ChEBI" id="CHEBI:456216"/>
        <dbReference type="EC" id="2.7.11.21"/>
    </reaction>
</comment>
<evidence type="ECO:0000313" key="12">
    <source>
        <dbReference type="EMBL" id="EGD77160.1"/>
    </source>
</evidence>
<dbReference type="GO" id="GO:0005634">
    <property type="term" value="C:nucleus"/>
    <property type="evidence" value="ECO:0007669"/>
    <property type="project" value="TreeGrafter"/>
</dbReference>
<feature type="region of interest" description="Disordered" evidence="9">
    <location>
        <begin position="331"/>
        <end position="396"/>
    </location>
</feature>
<organism evidence="13">
    <name type="scientific">Salpingoeca rosetta (strain ATCC 50818 / BSB-021)</name>
    <dbReference type="NCBI Taxonomy" id="946362"/>
    <lineage>
        <taxon>Eukaryota</taxon>
        <taxon>Choanoflagellata</taxon>
        <taxon>Craspedida</taxon>
        <taxon>Salpingoecidae</taxon>
        <taxon>Salpingoeca</taxon>
    </lineage>
</organism>
<evidence type="ECO:0000256" key="6">
    <source>
        <dbReference type="ARBA" id="ARBA00022840"/>
    </source>
</evidence>
<dbReference type="GeneID" id="16071561"/>
<dbReference type="InterPro" id="IPR017441">
    <property type="entry name" value="Protein_kinase_ATP_BS"/>
</dbReference>
<dbReference type="KEGG" id="sre:PTSG_07493"/>
<proteinExistence type="inferred from homology"/>
<dbReference type="Gene3D" id="3.30.200.20">
    <property type="entry name" value="Phosphorylase Kinase, domain 1"/>
    <property type="match status" value="1"/>
</dbReference>
<dbReference type="InterPro" id="IPR008271">
    <property type="entry name" value="Ser/Thr_kinase_AS"/>
</dbReference>
<dbReference type="OrthoDB" id="408964at2759"/>